<keyword evidence="2" id="KW-1185">Reference proteome</keyword>
<organism evidence="1 2">
    <name type="scientific">Salvia divinorum</name>
    <name type="common">Maria pastora</name>
    <name type="synonym">Diviner's sage</name>
    <dbReference type="NCBI Taxonomy" id="28513"/>
    <lineage>
        <taxon>Eukaryota</taxon>
        <taxon>Viridiplantae</taxon>
        <taxon>Streptophyta</taxon>
        <taxon>Embryophyta</taxon>
        <taxon>Tracheophyta</taxon>
        <taxon>Spermatophyta</taxon>
        <taxon>Magnoliopsida</taxon>
        <taxon>eudicotyledons</taxon>
        <taxon>Gunneridae</taxon>
        <taxon>Pentapetalae</taxon>
        <taxon>asterids</taxon>
        <taxon>lamiids</taxon>
        <taxon>Lamiales</taxon>
        <taxon>Lamiaceae</taxon>
        <taxon>Nepetoideae</taxon>
        <taxon>Mentheae</taxon>
        <taxon>Salviinae</taxon>
        <taxon>Salvia</taxon>
        <taxon>Salvia subgen. Calosphace</taxon>
    </lineage>
</organism>
<dbReference type="AlphaFoldDB" id="A0ABD1I956"/>
<name>A0ABD1I956_SALDI</name>
<dbReference type="EMBL" id="JBEAFC010000003">
    <property type="protein sequence ID" value="KAL1564434.1"/>
    <property type="molecule type" value="Genomic_DNA"/>
</dbReference>
<protein>
    <submittedName>
        <fullName evidence="1">Uncharacterized protein</fullName>
    </submittedName>
</protein>
<comment type="caution">
    <text evidence="1">The sequence shown here is derived from an EMBL/GenBank/DDBJ whole genome shotgun (WGS) entry which is preliminary data.</text>
</comment>
<dbReference type="Proteomes" id="UP001567538">
    <property type="component" value="Unassembled WGS sequence"/>
</dbReference>
<accession>A0ABD1I956</accession>
<evidence type="ECO:0000313" key="1">
    <source>
        <dbReference type="EMBL" id="KAL1564434.1"/>
    </source>
</evidence>
<evidence type="ECO:0000313" key="2">
    <source>
        <dbReference type="Proteomes" id="UP001567538"/>
    </source>
</evidence>
<sequence>MMNCLVQLLKLVERGEECENWRRFGGITDEGMREKKALGGNRLGLKPKRIPVSLRGRSPSVAWAGRRLRRRRCYKFIYSYFASDIV</sequence>
<reference evidence="1 2" key="1">
    <citation type="submission" date="2024-06" db="EMBL/GenBank/DDBJ databases">
        <title>A chromosome level genome sequence of Diviner's sage (Salvia divinorum).</title>
        <authorList>
            <person name="Ford S.A."/>
            <person name="Ro D.-K."/>
            <person name="Ness R.W."/>
            <person name="Phillips M.A."/>
        </authorList>
    </citation>
    <scope>NUCLEOTIDE SEQUENCE [LARGE SCALE GENOMIC DNA]</scope>
    <source>
        <strain evidence="1">SAF-2024a</strain>
        <tissue evidence="1">Leaf</tissue>
    </source>
</reference>
<gene>
    <name evidence="1" type="ORF">AAHA92_06780</name>
</gene>
<proteinExistence type="predicted"/>